<dbReference type="PANTHER" id="PTHR30188:SF3">
    <property type="entry name" value="ABC TRANSPORTER PERMEASE"/>
    <property type="match status" value="1"/>
</dbReference>
<dbReference type="InterPro" id="IPR003453">
    <property type="entry name" value="ABC_MlaE_roteobac"/>
</dbReference>
<dbReference type="Proteomes" id="UP000234271">
    <property type="component" value="Chromosome"/>
</dbReference>
<organism evidence="3 4">
    <name type="scientific">Beggiatoa leptomitoformis</name>
    <dbReference type="NCBI Taxonomy" id="288004"/>
    <lineage>
        <taxon>Bacteria</taxon>
        <taxon>Pseudomonadati</taxon>
        <taxon>Pseudomonadota</taxon>
        <taxon>Gammaproteobacteria</taxon>
        <taxon>Thiotrichales</taxon>
        <taxon>Thiotrichaceae</taxon>
        <taxon>Beggiatoa</taxon>
    </lineage>
</organism>
<dbReference type="InterPro" id="IPR058548">
    <property type="entry name" value="MlaB-like_STAS"/>
</dbReference>
<keyword evidence="4" id="KW-1185">Reference proteome</keyword>
<dbReference type="Pfam" id="PF02405">
    <property type="entry name" value="MlaE"/>
    <property type="match status" value="1"/>
</dbReference>
<dbReference type="PANTHER" id="PTHR30188">
    <property type="entry name" value="ABC TRANSPORTER PERMEASE PROTEIN-RELATED"/>
    <property type="match status" value="1"/>
</dbReference>
<proteinExistence type="inferred from homology"/>
<dbReference type="NCBIfam" id="TIGR00056">
    <property type="entry name" value="MlaE family lipid ABC transporter permease subunit"/>
    <property type="match status" value="1"/>
</dbReference>
<evidence type="ECO:0000259" key="2">
    <source>
        <dbReference type="Pfam" id="PF13466"/>
    </source>
</evidence>
<protein>
    <submittedName>
        <fullName evidence="3">MlaE family lipid ABC transporter permease subunit</fullName>
    </submittedName>
</protein>
<keyword evidence="1" id="KW-0812">Transmembrane</keyword>
<feature type="transmembrane region" description="Helical" evidence="1">
    <location>
        <begin position="263"/>
        <end position="289"/>
    </location>
</feature>
<comment type="similarity">
    <text evidence="1">Belongs to the MlaE permease family.</text>
</comment>
<name>A0A2N9YJB1_9GAMM</name>
<dbReference type="STRING" id="288004.AL038_13375"/>
<evidence type="ECO:0000313" key="3">
    <source>
        <dbReference type="EMBL" id="AUI70600.2"/>
    </source>
</evidence>
<gene>
    <name evidence="3" type="ORF">BLE401_10890</name>
</gene>
<feature type="domain" description="MlaB-like STAS" evidence="2">
    <location>
        <begin position="23"/>
        <end position="96"/>
    </location>
</feature>
<feature type="transmembrane region" description="Helical" evidence="1">
    <location>
        <begin position="356"/>
        <end position="374"/>
    </location>
</feature>
<dbReference type="EMBL" id="CP018889">
    <property type="protein sequence ID" value="AUI70600.2"/>
    <property type="molecule type" value="Genomic_DNA"/>
</dbReference>
<keyword evidence="1" id="KW-1133">Transmembrane helix</keyword>
<dbReference type="GO" id="GO:0005548">
    <property type="term" value="F:phospholipid transporter activity"/>
    <property type="evidence" value="ECO:0007669"/>
    <property type="project" value="TreeGrafter"/>
</dbReference>
<dbReference type="InterPro" id="IPR036513">
    <property type="entry name" value="STAS_dom_sf"/>
</dbReference>
<evidence type="ECO:0000256" key="1">
    <source>
        <dbReference type="RuleBase" id="RU362044"/>
    </source>
</evidence>
<keyword evidence="1" id="KW-0472">Membrane</keyword>
<dbReference type="OrthoDB" id="9810518at2"/>
<dbReference type="InterPro" id="IPR030802">
    <property type="entry name" value="Permease_MalE"/>
</dbReference>
<evidence type="ECO:0000313" key="4">
    <source>
        <dbReference type="Proteomes" id="UP000234271"/>
    </source>
</evidence>
<dbReference type="GO" id="GO:0043190">
    <property type="term" value="C:ATP-binding cassette (ABC) transporter complex"/>
    <property type="evidence" value="ECO:0007669"/>
    <property type="project" value="InterPro"/>
</dbReference>
<dbReference type="SUPFAM" id="SSF52091">
    <property type="entry name" value="SpoIIaa-like"/>
    <property type="match status" value="1"/>
</dbReference>
<feature type="transmembrane region" description="Helical" evidence="1">
    <location>
        <begin position="130"/>
        <end position="148"/>
    </location>
</feature>
<keyword evidence="1" id="KW-0997">Cell inner membrane</keyword>
<dbReference type="Pfam" id="PF13466">
    <property type="entry name" value="STAS_2"/>
    <property type="match status" value="1"/>
</dbReference>
<feature type="transmembrane region" description="Helical" evidence="1">
    <location>
        <begin position="168"/>
        <end position="187"/>
    </location>
</feature>
<feature type="transmembrane region" description="Helical" evidence="1">
    <location>
        <begin position="310"/>
        <end position="336"/>
    </location>
</feature>
<comment type="subcellular location">
    <subcellularLocation>
        <location evidence="1">Cell inner membrane</location>
        <topology evidence="1">Multi-pass membrane protein</topology>
    </subcellularLocation>
</comment>
<accession>A0A2N9YJB1</accession>
<sequence length="376" mass="40974">MMMMPEEVTTANITLTGETLQCQGDWTLNGLGKLETTLSKLTLPTLSQVTIDGQAIQNLDTAGAWLLCRLQAQLSTTGKIVEFANFHPEQQKLLSLTTQHIQDKIVTPTVEQVLFLEYIGRQVWRAVEEVYHFLAFVGEVTICMWHALLLPYRIRWQAVFSTLYNSGVTALPIVGLMSFLMGIVIAYQGGQQLKIYGANILVVNLVGVTLLRVLSPLLTAIMVAGRSGSAYAAQIGTMRVTSEIDALRTLGISPLDLLVIPKIIALVIALPLLTAYADIMGLLGGMLIAQLALDVSFSDFIERLPQAVPIYHYLIGIGKTVVYAVIIAIVGCYQGFQTQGGADSVGRQVTISVVHAIFLVMFAEAIFSVIFSWVGI</sequence>
<dbReference type="AlphaFoldDB" id="A0A2N9YJB1"/>
<keyword evidence="1" id="KW-1003">Cell membrane</keyword>
<feature type="transmembrane region" description="Helical" evidence="1">
    <location>
        <begin position="199"/>
        <end position="224"/>
    </location>
</feature>
<reference evidence="4" key="1">
    <citation type="submission" date="2016-12" db="EMBL/GenBank/DDBJ databases">
        <title>Complete Genome Sequence of Beggiatoa leptomitiformis D-401.</title>
        <authorList>
            <person name="Fomenkov A."/>
            <person name="Vincze T."/>
            <person name="Grabovich M."/>
            <person name="Anton B.P."/>
            <person name="Dubinina G."/>
            <person name="Orlova M."/>
            <person name="Belousova E."/>
            <person name="Roberts R.J."/>
        </authorList>
    </citation>
    <scope>NUCLEOTIDE SEQUENCE [LARGE SCALE GENOMIC DNA]</scope>
    <source>
        <strain evidence="4">D-401</strain>
    </source>
</reference>